<sequence>MTLAAVVGWFVTAVACVPLAWYLGIWLSGWEKPEGFVQGASTNPLYGGAGPMMLLSFLALLAVSSILWGRLIRRIVTRHKHYS</sequence>
<name>A0A1I5KKF0_9ACTN</name>
<keyword evidence="1" id="KW-1133">Transmembrane helix</keyword>
<dbReference type="STRING" id="1993.SAMN04489713_11035"/>
<organism evidence="2 3">
    <name type="scientific">Actinomadura madurae</name>
    <dbReference type="NCBI Taxonomy" id="1993"/>
    <lineage>
        <taxon>Bacteria</taxon>
        <taxon>Bacillati</taxon>
        <taxon>Actinomycetota</taxon>
        <taxon>Actinomycetes</taxon>
        <taxon>Streptosporangiales</taxon>
        <taxon>Thermomonosporaceae</taxon>
        <taxon>Actinomadura</taxon>
    </lineage>
</organism>
<keyword evidence="3" id="KW-1185">Reference proteome</keyword>
<reference evidence="2 3" key="1">
    <citation type="submission" date="2016-10" db="EMBL/GenBank/DDBJ databases">
        <authorList>
            <person name="de Groot N.N."/>
        </authorList>
    </citation>
    <scope>NUCLEOTIDE SEQUENCE [LARGE SCALE GENOMIC DNA]</scope>
    <source>
        <strain evidence="2 3">DSM 43067</strain>
    </source>
</reference>
<gene>
    <name evidence="2" type="ORF">SAMN04489713_11035</name>
</gene>
<dbReference type="Proteomes" id="UP000183413">
    <property type="component" value="Unassembled WGS sequence"/>
</dbReference>
<evidence type="ECO:0000313" key="3">
    <source>
        <dbReference type="Proteomes" id="UP000183413"/>
    </source>
</evidence>
<keyword evidence="1" id="KW-0472">Membrane</keyword>
<evidence type="ECO:0000313" key="2">
    <source>
        <dbReference type="EMBL" id="SFO85499.1"/>
    </source>
</evidence>
<feature type="transmembrane region" description="Helical" evidence="1">
    <location>
        <begin position="7"/>
        <end position="29"/>
    </location>
</feature>
<dbReference type="EMBL" id="FOVH01000010">
    <property type="protein sequence ID" value="SFO85499.1"/>
    <property type="molecule type" value="Genomic_DNA"/>
</dbReference>
<keyword evidence="1" id="KW-0812">Transmembrane</keyword>
<feature type="transmembrane region" description="Helical" evidence="1">
    <location>
        <begin position="49"/>
        <end position="71"/>
    </location>
</feature>
<evidence type="ECO:0000256" key="1">
    <source>
        <dbReference type="SAM" id="Phobius"/>
    </source>
</evidence>
<accession>A0A1I5KKF0</accession>
<protein>
    <submittedName>
        <fullName evidence="2">Uncharacterized protein</fullName>
    </submittedName>
</protein>
<dbReference type="AlphaFoldDB" id="A0A1I5KKF0"/>
<dbReference type="InParanoid" id="A0A1I5KKF0"/>
<proteinExistence type="predicted"/>